<comment type="caution">
    <text evidence="15">The sequence shown here is derived from an EMBL/GenBank/DDBJ whole genome shotgun (WGS) entry which is preliminary data.</text>
</comment>
<evidence type="ECO:0000256" key="3">
    <source>
        <dbReference type="ARBA" id="ARBA00022448"/>
    </source>
</evidence>
<keyword evidence="14" id="KW-0325">Glycoprotein</keyword>
<keyword evidence="5" id="KW-0812">Transmembrane</keyword>
<reference evidence="15 16" key="1">
    <citation type="journal article" date="2021" name="Plant Biotechnol. J.">
        <title>Multi-omics assisted identification of the key and species-specific regulatory components of drought-tolerant mechanisms in Gossypium stocksii.</title>
        <authorList>
            <person name="Yu D."/>
            <person name="Ke L."/>
            <person name="Zhang D."/>
            <person name="Wu Y."/>
            <person name="Sun Y."/>
            <person name="Mei J."/>
            <person name="Sun J."/>
            <person name="Sun Y."/>
        </authorList>
    </citation>
    <scope>NUCLEOTIDE SEQUENCE [LARGE SCALE GENOMIC DNA]</scope>
    <source>
        <strain evidence="16">cv. E1</strain>
        <tissue evidence="15">Leaf</tissue>
    </source>
</reference>
<dbReference type="AlphaFoldDB" id="A0A9D3WCD7"/>
<evidence type="ECO:0000256" key="5">
    <source>
        <dbReference type="ARBA" id="ARBA00022692"/>
    </source>
</evidence>
<evidence type="ECO:0000256" key="6">
    <source>
        <dbReference type="ARBA" id="ARBA00022729"/>
    </source>
</evidence>
<keyword evidence="11" id="KW-0333">Golgi apparatus</keyword>
<dbReference type="FunFam" id="2.10.25.10:FF:000178">
    <property type="entry name" value="vacuolar-sorting receptor 1"/>
    <property type="match status" value="1"/>
</dbReference>
<keyword evidence="4" id="KW-0245">EGF-like domain</keyword>
<dbReference type="OrthoDB" id="1000629at2759"/>
<comment type="subcellular location">
    <subcellularLocation>
        <location evidence="1">Golgi apparatus membrane</location>
    </subcellularLocation>
</comment>
<organism evidence="15 16">
    <name type="scientific">Gossypium stocksii</name>
    <dbReference type="NCBI Taxonomy" id="47602"/>
    <lineage>
        <taxon>Eukaryota</taxon>
        <taxon>Viridiplantae</taxon>
        <taxon>Streptophyta</taxon>
        <taxon>Embryophyta</taxon>
        <taxon>Tracheophyta</taxon>
        <taxon>Spermatophyta</taxon>
        <taxon>Magnoliopsida</taxon>
        <taxon>eudicotyledons</taxon>
        <taxon>Gunneridae</taxon>
        <taxon>Pentapetalae</taxon>
        <taxon>rosids</taxon>
        <taxon>malvids</taxon>
        <taxon>Malvales</taxon>
        <taxon>Malvaceae</taxon>
        <taxon>Malvoideae</taxon>
        <taxon>Gossypium</taxon>
    </lineage>
</organism>
<gene>
    <name evidence="15" type="ORF">J1N35_003520</name>
</gene>
<evidence type="ECO:0000256" key="11">
    <source>
        <dbReference type="ARBA" id="ARBA00023034"/>
    </source>
</evidence>
<keyword evidence="8" id="KW-0106">Calcium</keyword>
<dbReference type="Proteomes" id="UP000828251">
    <property type="component" value="Unassembled WGS sequence"/>
</dbReference>
<proteinExistence type="inferred from homology"/>
<protein>
    <recommendedName>
        <fullName evidence="17">EGF-like calcium-binding domain-containing protein</fullName>
    </recommendedName>
</protein>
<accession>A0A9D3WCD7</accession>
<keyword evidence="6" id="KW-0732">Signal</keyword>
<evidence type="ECO:0008006" key="17">
    <source>
        <dbReference type="Google" id="ProtNLM"/>
    </source>
</evidence>
<sequence length="146" mass="16104">MGDPDADMENPVLKEEQVAQKHFHGWGKDLEEMLPYCLHLSSTIADIEVCIYTRKLAKGAVLKAICAGFEETTEPAVSVTFFTDVETNECLKNNGGCWQDKAANLTACRDTFRGRVCECPLVDGVQFKGDGYSHCEGENQDFICSG</sequence>
<evidence type="ECO:0000256" key="14">
    <source>
        <dbReference type="ARBA" id="ARBA00023180"/>
    </source>
</evidence>
<keyword evidence="10" id="KW-1133">Transmembrane helix</keyword>
<evidence type="ECO:0000256" key="4">
    <source>
        <dbReference type="ARBA" id="ARBA00022536"/>
    </source>
</evidence>
<evidence type="ECO:0000256" key="2">
    <source>
        <dbReference type="ARBA" id="ARBA00007038"/>
    </source>
</evidence>
<name>A0A9D3WCD7_9ROSI</name>
<evidence type="ECO:0000256" key="1">
    <source>
        <dbReference type="ARBA" id="ARBA00004394"/>
    </source>
</evidence>
<keyword evidence="7" id="KW-0677">Repeat</keyword>
<evidence type="ECO:0000256" key="12">
    <source>
        <dbReference type="ARBA" id="ARBA00023136"/>
    </source>
</evidence>
<keyword evidence="12" id="KW-0472">Membrane</keyword>
<evidence type="ECO:0000256" key="13">
    <source>
        <dbReference type="ARBA" id="ARBA00023157"/>
    </source>
</evidence>
<dbReference type="Gene3D" id="2.10.25.10">
    <property type="entry name" value="Laminin"/>
    <property type="match status" value="1"/>
</dbReference>
<evidence type="ECO:0000313" key="16">
    <source>
        <dbReference type="Proteomes" id="UP000828251"/>
    </source>
</evidence>
<evidence type="ECO:0000256" key="8">
    <source>
        <dbReference type="ARBA" id="ARBA00022837"/>
    </source>
</evidence>
<evidence type="ECO:0000256" key="9">
    <source>
        <dbReference type="ARBA" id="ARBA00022927"/>
    </source>
</evidence>
<dbReference type="GO" id="GO:0015031">
    <property type="term" value="P:protein transport"/>
    <property type="evidence" value="ECO:0007669"/>
    <property type="project" value="UniProtKB-KW"/>
</dbReference>
<keyword evidence="13" id="KW-1015">Disulfide bond</keyword>
<dbReference type="GO" id="GO:0000139">
    <property type="term" value="C:Golgi membrane"/>
    <property type="evidence" value="ECO:0007669"/>
    <property type="project" value="UniProtKB-SubCell"/>
</dbReference>
<comment type="similarity">
    <text evidence="2">Belongs to the VSR (BP-80) family.</text>
</comment>
<keyword evidence="3" id="KW-0813">Transport</keyword>
<evidence type="ECO:0000256" key="7">
    <source>
        <dbReference type="ARBA" id="ARBA00022737"/>
    </source>
</evidence>
<evidence type="ECO:0000256" key="10">
    <source>
        <dbReference type="ARBA" id="ARBA00022989"/>
    </source>
</evidence>
<keyword evidence="16" id="KW-1185">Reference proteome</keyword>
<keyword evidence="9" id="KW-0653">Protein transport</keyword>
<evidence type="ECO:0000313" key="15">
    <source>
        <dbReference type="EMBL" id="KAH1120360.1"/>
    </source>
</evidence>
<dbReference type="EMBL" id="JAIQCV010000002">
    <property type="protein sequence ID" value="KAH1120360.1"/>
    <property type="molecule type" value="Genomic_DNA"/>
</dbReference>